<dbReference type="PANTHER" id="PTHR10430">
    <property type="entry name" value="PEROXIREDOXIN"/>
    <property type="match status" value="1"/>
</dbReference>
<evidence type="ECO:0000256" key="3">
    <source>
        <dbReference type="ARBA" id="ARBA00022862"/>
    </source>
</evidence>
<keyword evidence="3 6" id="KW-0049">Antioxidant</keyword>
<evidence type="ECO:0000256" key="4">
    <source>
        <dbReference type="ARBA" id="ARBA00023002"/>
    </source>
</evidence>
<feature type="region of interest" description="Disordered" evidence="7">
    <location>
        <begin position="15"/>
        <end position="35"/>
    </location>
</feature>
<dbReference type="PROSITE" id="PS51352">
    <property type="entry name" value="THIOREDOXIN_2"/>
    <property type="match status" value="1"/>
</dbReference>
<dbReference type="SUPFAM" id="SSF52833">
    <property type="entry name" value="Thioredoxin-like"/>
    <property type="match status" value="1"/>
</dbReference>
<evidence type="ECO:0000256" key="7">
    <source>
        <dbReference type="SAM" id="MobiDB-lite"/>
    </source>
</evidence>
<dbReference type="GO" id="GO:0045454">
    <property type="term" value="P:cell redox homeostasis"/>
    <property type="evidence" value="ECO:0007669"/>
    <property type="project" value="TreeGrafter"/>
</dbReference>
<organism evidence="9">
    <name type="scientific">Chromera velia CCMP2878</name>
    <dbReference type="NCBI Taxonomy" id="1169474"/>
    <lineage>
        <taxon>Eukaryota</taxon>
        <taxon>Sar</taxon>
        <taxon>Alveolata</taxon>
        <taxon>Colpodellida</taxon>
        <taxon>Chromeraceae</taxon>
        <taxon>Chromera</taxon>
    </lineage>
</organism>
<dbReference type="InterPro" id="IPR013766">
    <property type="entry name" value="Thioredoxin_domain"/>
</dbReference>
<dbReference type="PANTHER" id="PTHR10430:SF16">
    <property type="entry name" value="PEROXIREDOXIN-5, MITOCHONDRIAL"/>
    <property type="match status" value="1"/>
</dbReference>
<dbReference type="EMBL" id="CDMZ01000829">
    <property type="protein sequence ID" value="CEM22284.1"/>
    <property type="molecule type" value="Genomic_DNA"/>
</dbReference>
<accession>A0A0G4G2H7</accession>
<comment type="similarity">
    <text evidence="1 6">Belongs to the peroxiredoxin family. Prx5 subfamily.</text>
</comment>
<evidence type="ECO:0000259" key="8">
    <source>
        <dbReference type="PROSITE" id="PS51352"/>
    </source>
</evidence>
<reference evidence="9" key="1">
    <citation type="submission" date="2014-11" db="EMBL/GenBank/DDBJ databases">
        <authorList>
            <person name="Otto D Thomas"/>
            <person name="Naeem Raeece"/>
        </authorList>
    </citation>
    <scope>NUCLEOTIDE SEQUENCE</scope>
</reference>
<keyword evidence="2 6" id="KW-0575">Peroxidase</keyword>
<keyword evidence="6" id="KW-0676">Redox-active center</keyword>
<dbReference type="VEuPathDB" id="CryptoDB:Cvel_19916"/>
<sequence length="187" mass="20023">MVGCRMSTAGQRLGKLSGHFPEAQQTQRETTVGPLKVGDSLPASRVVVCKEGERAPACVRSLFEKKKGVLFCIPGAFTPACTSRHLPSYLEKLEDLRAKGVEVVACLSVNDPFVVEAFSRHTGVSGRLLMVSDGNADFVKAAGLSFDARKGLMGVRGRRFALVLDNCVVKYVGFDNDAYADAVLGAL</sequence>
<evidence type="ECO:0000256" key="6">
    <source>
        <dbReference type="RuleBase" id="RU366011"/>
    </source>
</evidence>
<dbReference type="InterPro" id="IPR036249">
    <property type="entry name" value="Thioredoxin-like_sf"/>
</dbReference>
<dbReference type="AlphaFoldDB" id="A0A0G4G2H7"/>
<feature type="active site" description="Cysteine sulfenic acid (-SOH) intermediate" evidence="5">
    <location>
        <position position="81"/>
    </location>
</feature>
<evidence type="ECO:0000256" key="1">
    <source>
        <dbReference type="ARBA" id="ARBA00010505"/>
    </source>
</evidence>
<dbReference type="InterPro" id="IPR013740">
    <property type="entry name" value="Redoxin"/>
</dbReference>
<dbReference type="GO" id="GO:0008379">
    <property type="term" value="F:thioredoxin peroxidase activity"/>
    <property type="evidence" value="ECO:0007669"/>
    <property type="project" value="InterPro"/>
</dbReference>
<dbReference type="Pfam" id="PF08534">
    <property type="entry name" value="Redoxin"/>
    <property type="match status" value="1"/>
</dbReference>
<protein>
    <recommendedName>
        <fullName evidence="8">Thioredoxin domain-containing protein</fullName>
    </recommendedName>
</protein>
<evidence type="ECO:0000256" key="2">
    <source>
        <dbReference type="ARBA" id="ARBA00022559"/>
    </source>
</evidence>
<dbReference type="GO" id="GO:0005739">
    <property type="term" value="C:mitochondrion"/>
    <property type="evidence" value="ECO:0007669"/>
    <property type="project" value="TreeGrafter"/>
</dbReference>
<dbReference type="CDD" id="cd03013">
    <property type="entry name" value="PRX5_like"/>
    <property type="match status" value="1"/>
</dbReference>
<proteinExistence type="inferred from homology"/>
<dbReference type="InterPro" id="IPR037944">
    <property type="entry name" value="PRX5-like"/>
</dbReference>
<evidence type="ECO:0000313" key="9">
    <source>
        <dbReference type="EMBL" id="CEM22284.1"/>
    </source>
</evidence>
<dbReference type="PhylomeDB" id="A0A0G4G2H7"/>
<name>A0A0G4G2H7_9ALVE</name>
<evidence type="ECO:0000256" key="5">
    <source>
        <dbReference type="PIRSR" id="PIRSR637944-1"/>
    </source>
</evidence>
<dbReference type="Gene3D" id="3.40.30.10">
    <property type="entry name" value="Glutaredoxin"/>
    <property type="match status" value="1"/>
</dbReference>
<keyword evidence="4 6" id="KW-0560">Oxidoreductase</keyword>
<dbReference type="GO" id="GO:0042744">
    <property type="term" value="P:hydrogen peroxide catabolic process"/>
    <property type="evidence" value="ECO:0007669"/>
    <property type="project" value="TreeGrafter"/>
</dbReference>
<gene>
    <name evidence="9" type="ORF">Cvel_19916</name>
</gene>
<dbReference type="GO" id="GO:0005777">
    <property type="term" value="C:peroxisome"/>
    <property type="evidence" value="ECO:0007669"/>
    <property type="project" value="TreeGrafter"/>
</dbReference>
<comment type="function">
    <text evidence="6">Thiol-specific peroxidase that catalyzes the reduction of hydrogen peroxide and organic hydroperoxides to water and alcohols, respectively. Plays a role in cell protection against oxidative stress by detoxifying peroxides.</text>
</comment>
<dbReference type="GO" id="GO:0034599">
    <property type="term" value="P:cellular response to oxidative stress"/>
    <property type="evidence" value="ECO:0007669"/>
    <property type="project" value="InterPro"/>
</dbReference>
<feature type="domain" description="Thioredoxin" evidence="8">
    <location>
        <begin position="35"/>
        <end position="187"/>
    </location>
</feature>